<feature type="region of interest" description="Disordered" evidence="1">
    <location>
        <begin position="1"/>
        <end position="21"/>
    </location>
</feature>
<gene>
    <name evidence="2" type="ORF">EA187_06395</name>
</gene>
<evidence type="ECO:0000313" key="3">
    <source>
        <dbReference type="Proteomes" id="UP000282926"/>
    </source>
</evidence>
<accession>A0ABY0CVD0</accession>
<reference evidence="2 3" key="1">
    <citation type="submission" date="2019-01" db="EMBL/GenBank/DDBJ databases">
        <title>Lujinxingia litoralis gen. nov., sp. nov. and Lujinxingia sediminis gen. nov., sp. nov., new members in the order Bradymonadales, isolated from coastal sediment.</title>
        <authorList>
            <person name="Li C.-M."/>
        </authorList>
    </citation>
    <scope>NUCLEOTIDE SEQUENCE [LARGE SCALE GENOMIC DNA]</scope>
    <source>
        <strain evidence="2 3">SEH01</strain>
    </source>
</reference>
<evidence type="ECO:0000256" key="1">
    <source>
        <dbReference type="SAM" id="MobiDB-lite"/>
    </source>
</evidence>
<organism evidence="2 3">
    <name type="scientific">Lujinxingia sediminis</name>
    <dbReference type="NCBI Taxonomy" id="2480984"/>
    <lineage>
        <taxon>Bacteria</taxon>
        <taxon>Deltaproteobacteria</taxon>
        <taxon>Bradymonadales</taxon>
        <taxon>Lujinxingiaceae</taxon>
        <taxon>Lujinxingia</taxon>
    </lineage>
</organism>
<dbReference type="Proteomes" id="UP000282926">
    <property type="component" value="Unassembled WGS sequence"/>
</dbReference>
<dbReference type="EMBL" id="SADD01000002">
    <property type="protein sequence ID" value="RVU47036.1"/>
    <property type="molecule type" value="Genomic_DNA"/>
</dbReference>
<name>A0ABY0CVD0_9DELT</name>
<comment type="caution">
    <text evidence="2">The sequence shown here is derived from an EMBL/GenBank/DDBJ whole genome shotgun (WGS) entry which is preliminary data.</text>
</comment>
<evidence type="ECO:0000313" key="2">
    <source>
        <dbReference type="EMBL" id="RVU47036.1"/>
    </source>
</evidence>
<sequence>MALSGSALIGCEKPSGSDAEEHAVVESGTYEGTIKKVNADEKEIYVDANGQELELYFIDETTLTKGGQPAEFGVLEQGQKVEVEIKKVGKRLDPISVTILE</sequence>
<keyword evidence="3" id="KW-1185">Reference proteome</keyword>
<protein>
    <submittedName>
        <fullName evidence="2">Uncharacterized protein</fullName>
    </submittedName>
</protein>
<proteinExistence type="predicted"/>